<evidence type="ECO:0000313" key="2">
    <source>
        <dbReference type="Proteomes" id="UP000034911"/>
    </source>
</evidence>
<dbReference type="EMBL" id="LCLH01000005">
    <property type="protein sequence ID" value="KKU14157.1"/>
    <property type="molecule type" value="Genomic_DNA"/>
</dbReference>
<accession>A0A0G1N1F6</accession>
<sequence>MKYCFPRKDLPPTDHGMALQLVRFCKANEDLSNQCPQIISFLHSQPMRYAKICRRAASLCASPERKATFLLEAVHHHTYSFEQAEWRVEFMVRCLEDSQPLLVQEFKDYGRRELLLERWRDAAIMVFHAAGYFRACADAYKERACAAGNRSADKEVYANQFMAEVELCNSALVQGIRETVRNAVIRLKGSAGRLLLHLSETPNDVYWRVACLIHILRAEWFVVFHNPDHQESFAELAKLRKKIPGNFTAALKVLTAAYYTRRSYGEWGDALSVARGVALNSRENPDWRAEAYLVLALAMIQSGYKIKAKVYLKDILDLPQSGGHVAKSVARTLLRLINEPS</sequence>
<proteinExistence type="predicted"/>
<comment type="caution">
    <text evidence="1">The sequence shown here is derived from an EMBL/GenBank/DDBJ whole genome shotgun (WGS) entry which is preliminary data.</text>
</comment>
<protein>
    <submittedName>
        <fullName evidence="1">Uncharacterized protein</fullName>
    </submittedName>
</protein>
<evidence type="ECO:0000313" key="1">
    <source>
        <dbReference type="EMBL" id="KKU14157.1"/>
    </source>
</evidence>
<name>A0A0G1N1F6_9BACT</name>
<gene>
    <name evidence="1" type="ORF">UX20_C0005G0005</name>
</gene>
<dbReference type="AlphaFoldDB" id="A0A0G1N1F6"/>
<dbReference type="Proteomes" id="UP000034911">
    <property type="component" value="Unassembled WGS sequence"/>
</dbReference>
<reference evidence="1 2" key="1">
    <citation type="journal article" date="2015" name="Nature">
        <title>rRNA introns, odd ribosomes, and small enigmatic genomes across a large radiation of phyla.</title>
        <authorList>
            <person name="Brown C.T."/>
            <person name="Hug L.A."/>
            <person name="Thomas B.C."/>
            <person name="Sharon I."/>
            <person name="Castelle C.J."/>
            <person name="Singh A."/>
            <person name="Wilkins M.J."/>
            <person name="Williams K.H."/>
            <person name="Banfield J.F."/>
        </authorList>
    </citation>
    <scope>NUCLEOTIDE SEQUENCE [LARGE SCALE GENOMIC DNA]</scope>
</reference>
<organism evidence="1 2">
    <name type="scientific">Candidatus Magasanikbacteria bacterium GW2011_GWC2_45_8</name>
    <dbReference type="NCBI Taxonomy" id="1619050"/>
    <lineage>
        <taxon>Bacteria</taxon>
        <taxon>Candidatus Magasanikiibacteriota</taxon>
    </lineage>
</organism>
<dbReference type="STRING" id="1619050.UX20_C0005G0005"/>